<dbReference type="Proteomes" id="UP000887580">
    <property type="component" value="Unplaced"/>
</dbReference>
<name>A0AC35GIT6_9BILA</name>
<accession>A0AC35GIT6</accession>
<proteinExistence type="predicted"/>
<evidence type="ECO:0000313" key="1">
    <source>
        <dbReference type="Proteomes" id="UP000887580"/>
    </source>
</evidence>
<organism evidence="1 2">
    <name type="scientific">Panagrolaimus sp. PS1159</name>
    <dbReference type="NCBI Taxonomy" id="55785"/>
    <lineage>
        <taxon>Eukaryota</taxon>
        <taxon>Metazoa</taxon>
        <taxon>Ecdysozoa</taxon>
        <taxon>Nematoda</taxon>
        <taxon>Chromadorea</taxon>
        <taxon>Rhabditida</taxon>
        <taxon>Tylenchina</taxon>
        <taxon>Panagrolaimomorpha</taxon>
        <taxon>Panagrolaimoidea</taxon>
        <taxon>Panagrolaimidae</taxon>
        <taxon>Panagrolaimus</taxon>
    </lineage>
</organism>
<sequence>SVGTTWDLKGNPQNRSAYADVVTSGRGNLPGSGGAGGKAFASNNNDDADYYGKSDGKTKKIGSCTLKKNWAYGKNGEIVYIPTGFVGQLDKPSAVGGGAAGSGSKTGTFHGTPSNSNYDGRKLVQKSSGPSVGTAWDLKPHTRSVYADVKK</sequence>
<evidence type="ECO:0000313" key="2">
    <source>
        <dbReference type="WBParaSite" id="PS1159_v2.g5753.t1"/>
    </source>
</evidence>
<reference evidence="2" key="1">
    <citation type="submission" date="2022-11" db="UniProtKB">
        <authorList>
            <consortium name="WormBaseParasite"/>
        </authorList>
    </citation>
    <scope>IDENTIFICATION</scope>
</reference>
<protein>
    <submittedName>
        <fullName evidence="2">Uncharacterized protein</fullName>
    </submittedName>
</protein>
<dbReference type="WBParaSite" id="PS1159_v2.g5753.t1">
    <property type="protein sequence ID" value="PS1159_v2.g5753.t1"/>
    <property type="gene ID" value="PS1159_v2.g5753"/>
</dbReference>